<feature type="region of interest" description="Disordered" evidence="3">
    <location>
        <begin position="379"/>
        <end position="414"/>
    </location>
</feature>
<sequence>MNPGAPSNSGQATSSGHHHSSSSSSSLSPAACLALVQHALEQSRREARSVNSDQHPGVTIDLSHQRIANIPPDVIALIKDDIERLALAHNRLTGFSDAFSQLSRLRYLNLRSNLMREFPISLSKLSSLEILDISRNQLVSLPEDFGMLMNLKVLSMSKNMIEHLPTYIGRMQDLKILKIDHNPIAFPSRDVLELAGEGEDFRDTRLELIKRYLRNAENKGTEDTESGSSDEGDTDYSHLTVKPMPATSSVSQTPVSRPPPLPSRSQQRFLNLQRGGRVDMVPPLPSPSLSGPSQASSMPNSIPTQPSTAQSSHERSRSNSESTMMNARANKRMAMYSKKDKLGTVDEIKPTKHHHVRGYSHDSIIETQHRVMAHEAANEQISVSRSPTDPDRPTAGHYFRRLSSLPEQKRSSMSTARVAESARGILYSLSQSHTAISIFITNSGERSKHAPLERVLFNANNQIGNLVRALESFDAKGDETAVDPVLAACSSCLGAFRHVMSLLQSSLREISSESDIRLTRTLLLMVYGTFVELQNSWAALRPILPVPPANLHSQSTSYFPRQICPPGPNVRLKSGPPGSMSLPPGVATAQGIPPPLPTPKSPDASFQMPQTPSIASSLYMTESGIPESDEPLFENVNAATSAALTTLPQITDAIIKMGMAQSLPPNTMLKMKELDILCGNSRDVARRLKLRLDYIRDHLKDNNVIERRKFWDDTNLFIKSIIDIAEICKLLKSEHPFPSQVTNNISAVIRNTKSLSILNSVSSFRQFKDEHHNMLANQNGSSLTPFYQPLNQQFISSTPLSAALGAAAQATIPTHPSIIMNPLGLSGFDSRTETMLSSRTMTSTSMNAGFAGGIAGPMSPTKEIKPPILRFASSAQ</sequence>
<dbReference type="InParanoid" id="A0A3N4M0I6"/>
<organism evidence="5 6">
    <name type="scientific">Terfezia boudieri ATCC MYA-4762</name>
    <dbReference type="NCBI Taxonomy" id="1051890"/>
    <lineage>
        <taxon>Eukaryota</taxon>
        <taxon>Fungi</taxon>
        <taxon>Dikarya</taxon>
        <taxon>Ascomycota</taxon>
        <taxon>Pezizomycotina</taxon>
        <taxon>Pezizomycetes</taxon>
        <taxon>Pezizales</taxon>
        <taxon>Pezizaceae</taxon>
        <taxon>Terfezia</taxon>
    </lineage>
</organism>
<evidence type="ECO:0000313" key="6">
    <source>
        <dbReference type="Proteomes" id="UP000267821"/>
    </source>
</evidence>
<dbReference type="OrthoDB" id="1394818at2759"/>
<dbReference type="Pfam" id="PF23598">
    <property type="entry name" value="LRR_14"/>
    <property type="match status" value="1"/>
</dbReference>
<dbReference type="Gene3D" id="3.80.10.10">
    <property type="entry name" value="Ribonuclease Inhibitor"/>
    <property type="match status" value="1"/>
</dbReference>
<dbReference type="EMBL" id="ML121529">
    <property type="protein sequence ID" value="RPB28580.1"/>
    <property type="molecule type" value="Genomic_DNA"/>
</dbReference>
<feature type="compositionally biased region" description="Acidic residues" evidence="3">
    <location>
        <begin position="223"/>
        <end position="234"/>
    </location>
</feature>
<dbReference type="InterPro" id="IPR032675">
    <property type="entry name" value="LRR_dom_sf"/>
</dbReference>
<evidence type="ECO:0000256" key="2">
    <source>
        <dbReference type="ARBA" id="ARBA00022737"/>
    </source>
</evidence>
<dbReference type="InterPro" id="IPR050216">
    <property type="entry name" value="LRR_domain-containing"/>
</dbReference>
<keyword evidence="1" id="KW-0433">Leucine-rich repeat</keyword>
<evidence type="ECO:0000313" key="5">
    <source>
        <dbReference type="EMBL" id="RPB28580.1"/>
    </source>
</evidence>
<dbReference type="InterPro" id="IPR003591">
    <property type="entry name" value="Leu-rich_rpt_typical-subtyp"/>
</dbReference>
<dbReference type="SMART" id="SM00369">
    <property type="entry name" value="LRR_TYP"/>
    <property type="match status" value="3"/>
</dbReference>
<dbReference type="InterPro" id="IPR055414">
    <property type="entry name" value="LRR_R13L4/SHOC2-like"/>
</dbReference>
<keyword evidence="6" id="KW-1185">Reference proteome</keyword>
<dbReference type="GO" id="GO:0005737">
    <property type="term" value="C:cytoplasm"/>
    <property type="evidence" value="ECO:0007669"/>
    <property type="project" value="TreeGrafter"/>
</dbReference>
<feature type="region of interest" description="Disordered" evidence="3">
    <location>
        <begin position="218"/>
        <end position="265"/>
    </location>
</feature>
<dbReference type="InterPro" id="IPR001611">
    <property type="entry name" value="Leu-rich_rpt"/>
</dbReference>
<feature type="compositionally biased region" description="Polar residues" evidence="3">
    <location>
        <begin position="300"/>
        <end position="310"/>
    </location>
</feature>
<dbReference type="AlphaFoldDB" id="A0A3N4M0I6"/>
<accession>A0A3N4M0I6</accession>
<dbReference type="InterPro" id="IPR019487">
    <property type="entry name" value="RAM_signalling_pathway_SOG2"/>
</dbReference>
<dbReference type="SUPFAM" id="SSF52075">
    <property type="entry name" value="Outer arm dynein light chain 1"/>
    <property type="match status" value="1"/>
</dbReference>
<dbReference type="PANTHER" id="PTHR48051:SF46">
    <property type="entry name" value="LEUCINE RICH REPEAT-CONTAINING DOMAIN PROTEIN"/>
    <property type="match status" value="1"/>
</dbReference>
<dbReference type="Pfam" id="PF10428">
    <property type="entry name" value="SOG2"/>
    <property type="match status" value="2"/>
</dbReference>
<feature type="region of interest" description="Disordered" evidence="3">
    <location>
        <begin position="277"/>
        <end position="324"/>
    </location>
</feature>
<feature type="domain" description="Disease resistance R13L4/SHOC-2-like LRR" evidence="4">
    <location>
        <begin position="99"/>
        <end position="180"/>
    </location>
</feature>
<dbReference type="Proteomes" id="UP000267821">
    <property type="component" value="Unassembled WGS sequence"/>
</dbReference>
<dbReference type="PROSITE" id="PS51450">
    <property type="entry name" value="LRR"/>
    <property type="match status" value="1"/>
</dbReference>
<keyword evidence="2" id="KW-0677">Repeat</keyword>
<name>A0A3N4M0I6_9PEZI</name>
<gene>
    <name evidence="5" type="ORF">L211DRAFT_833551</name>
</gene>
<feature type="region of interest" description="Disordered" evidence="3">
    <location>
        <begin position="1"/>
        <end position="26"/>
    </location>
</feature>
<dbReference type="STRING" id="1051890.A0A3N4M0I6"/>
<feature type="region of interest" description="Disordered" evidence="3">
    <location>
        <begin position="587"/>
        <end position="609"/>
    </location>
</feature>
<dbReference type="PANTHER" id="PTHR48051">
    <property type="match status" value="1"/>
</dbReference>
<evidence type="ECO:0000256" key="3">
    <source>
        <dbReference type="SAM" id="MobiDB-lite"/>
    </source>
</evidence>
<proteinExistence type="predicted"/>
<feature type="compositionally biased region" description="Low complexity" evidence="3">
    <location>
        <begin position="287"/>
        <end position="299"/>
    </location>
</feature>
<reference evidence="5 6" key="1">
    <citation type="journal article" date="2018" name="Nat. Ecol. Evol.">
        <title>Pezizomycetes genomes reveal the molecular basis of ectomycorrhizal truffle lifestyle.</title>
        <authorList>
            <person name="Murat C."/>
            <person name="Payen T."/>
            <person name="Noel B."/>
            <person name="Kuo A."/>
            <person name="Morin E."/>
            <person name="Chen J."/>
            <person name="Kohler A."/>
            <person name="Krizsan K."/>
            <person name="Balestrini R."/>
            <person name="Da Silva C."/>
            <person name="Montanini B."/>
            <person name="Hainaut M."/>
            <person name="Levati E."/>
            <person name="Barry K.W."/>
            <person name="Belfiori B."/>
            <person name="Cichocki N."/>
            <person name="Clum A."/>
            <person name="Dockter R.B."/>
            <person name="Fauchery L."/>
            <person name="Guy J."/>
            <person name="Iotti M."/>
            <person name="Le Tacon F."/>
            <person name="Lindquist E.A."/>
            <person name="Lipzen A."/>
            <person name="Malagnac F."/>
            <person name="Mello A."/>
            <person name="Molinier V."/>
            <person name="Miyauchi S."/>
            <person name="Poulain J."/>
            <person name="Riccioni C."/>
            <person name="Rubini A."/>
            <person name="Sitrit Y."/>
            <person name="Splivallo R."/>
            <person name="Traeger S."/>
            <person name="Wang M."/>
            <person name="Zifcakova L."/>
            <person name="Wipf D."/>
            <person name="Zambonelli A."/>
            <person name="Paolocci F."/>
            <person name="Nowrousian M."/>
            <person name="Ottonello S."/>
            <person name="Baldrian P."/>
            <person name="Spatafora J.W."/>
            <person name="Henrissat B."/>
            <person name="Nagy L.G."/>
            <person name="Aury J.M."/>
            <person name="Wincker P."/>
            <person name="Grigoriev I.V."/>
            <person name="Bonfante P."/>
            <person name="Martin F.M."/>
        </authorList>
    </citation>
    <scope>NUCLEOTIDE SEQUENCE [LARGE SCALE GENOMIC DNA]</scope>
    <source>
        <strain evidence="5 6">ATCC MYA-4762</strain>
    </source>
</reference>
<feature type="compositionally biased region" description="Polar residues" evidence="3">
    <location>
        <begin position="1"/>
        <end position="13"/>
    </location>
</feature>
<evidence type="ECO:0000259" key="4">
    <source>
        <dbReference type="Pfam" id="PF23598"/>
    </source>
</evidence>
<protein>
    <recommendedName>
        <fullName evidence="4">Disease resistance R13L4/SHOC-2-like LRR domain-containing protein</fullName>
    </recommendedName>
</protein>
<evidence type="ECO:0000256" key="1">
    <source>
        <dbReference type="ARBA" id="ARBA00022614"/>
    </source>
</evidence>